<dbReference type="Proteomes" id="UP000250140">
    <property type="component" value="Unassembled WGS sequence"/>
</dbReference>
<feature type="domain" description="Intradiol ring-cleavage dioxygenases" evidence="2">
    <location>
        <begin position="156"/>
        <end position="242"/>
    </location>
</feature>
<dbReference type="Pfam" id="PF00775">
    <property type="entry name" value="Dioxygenase_C"/>
    <property type="match status" value="1"/>
</dbReference>
<feature type="signal peptide" evidence="1">
    <location>
        <begin position="1"/>
        <end position="24"/>
    </location>
</feature>
<organism evidence="3 4">
    <name type="scientific">Glonium stellatum</name>
    <dbReference type="NCBI Taxonomy" id="574774"/>
    <lineage>
        <taxon>Eukaryota</taxon>
        <taxon>Fungi</taxon>
        <taxon>Dikarya</taxon>
        <taxon>Ascomycota</taxon>
        <taxon>Pezizomycotina</taxon>
        <taxon>Dothideomycetes</taxon>
        <taxon>Pleosporomycetidae</taxon>
        <taxon>Gloniales</taxon>
        <taxon>Gloniaceae</taxon>
        <taxon>Glonium</taxon>
    </lineage>
</organism>
<evidence type="ECO:0000259" key="2">
    <source>
        <dbReference type="Pfam" id="PF00775"/>
    </source>
</evidence>
<dbReference type="Gene3D" id="2.60.130.10">
    <property type="entry name" value="Aromatic compound dioxygenase"/>
    <property type="match status" value="1"/>
</dbReference>
<dbReference type="GO" id="GO:0008199">
    <property type="term" value="F:ferric iron binding"/>
    <property type="evidence" value="ECO:0007669"/>
    <property type="project" value="InterPro"/>
</dbReference>
<reference evidence="3 4" key="1">
    <citation type="journal article" date="2016" name="Nat. Commun.">
        <title>Ectomycorrhizal ecology is imprinted in the genome of the dominant symbiotic fungus Cenococcum geophilum.</title>
        <authorList>
            <consortium name="DOE Joint Genome Institute"/>
            <person name="Peter M."/>
            <person name="Kohler A."/>
            <person name="Ohm R.A."/>
            <person name="Kuo A."/>
            <person name="Krutzmann J."/>
            <person name="Morin E."/>
            <person name="Arend M."/>
            <person name="Barry K.W."/>
            <person name="Binder M."/>
            <person name="Choi C."/>
            <person name="Clum A."/>
            <person name="Copeland A."/>
            <person name="Grisel N."/>
            <person name="Haridas S."/>
            <person name="Kipfer T."/>
            <person name="LaButti K."/>
            <person name="Lindquist E."/>
            <person name="Lipzen A."/>
            <person name="Maire R."/>
            <person name="Meier B."/>
            <person name="Mihaltcheva S."/>
            <person name="Molinier V."/>
            <person name="Murat C."/>
            <person name="Poggeler S."/>
            <person name="Quandt C.A."/>
            <person name="Sperisen C."/>
            <person name="Tritt A."/>
            <person name="Tisserant E."/>
            <person name="Crous P.W."/>
            <person name="Henrissat B."/>
            <person name="Nehls U."/>
            <person name="Egli S."/>
            <person name="Spatafora J.W."/>
            <person name="Grigoriev I.V."/>
            <person name="Martin F.M."/>
        </authorList>
    </citation>
    <scope>NUCLEOTIDE SEQUENCE [LARGE SCALE GENOMIC DNA]</scope>
    <source>
        <strain evidence="3 4">CBS 207.34</strain>
    </source>
</reference>
<dbReference type="AlphaFoldDB" id="A0A8E2F8B3"/>
<name>A0A8E2F8B3_9PEZI</name>
<dbReference type="SUPFAM" id="SSF49482">
    <property type="entry name" value="Aromatic compound dioxygenase"/>
    <property type="match status" value="1"/>
</dbReference>
<dbReference type="OrthoDB" id="121380at2759"/>
<gene>
    <name evidence="3" type="ORF">AOQ84DRAFT_285218</name>
</gene>
<keyword evidence="3" id="KW-0223">Dioxygenase</keyword>
<keyword evidence="4" id="KW-1185">Reference proteome</keyword>
<dbReference type="CDD" id="cd03457">
    <property type="entry name" value="intradiol_dioxygenase_like"/>
    <property type="match status" value="1"/>
</dbReference>
<dbReference type="InterPro" id="IPR000627">
    <property type="entry name" value="Intradiol_dOase_C"/>
</dbReference>
<dbReference type="GO" id="GO:0016702">
    <property type="term" value="F:oxidoreductase activity, acting on single donors with incorporation of molecular oxygen, incorporation of two atoms of oxygen"/>
    <property type="evidence" value="ECO:0007669"/>
    <property type="project" value="InterPro"/>
</dbReference>
<evidence type="ECO:0000256" key="1">
    <source>
        <dbReference type="SAM" id="SignalP"/>
    </source>
</evidence>
<dbReference type="EMBL" id="KV748878">
    <property type="protein sequence ID" value="OCL12436.1"/>
    <property type="molecule type" value="Genomic_DNA"/>
</dbReference>
<evidence type="ECO:0000313" key="3">
    <source>
        <dbReference type="EMBL" id="OCL12436.1"/>
    </source>
</evidence>
<sequence>MAGFSKILVVAAVYFLFIFTFTVAHPGEKHDKSAIAREMRARSALATDQHAQLSSCQNTEESRALRQRTMERRAATFQRLREEQGLTNVPFVERRNLAQFQQWEKTPHDRSKSLSYTTSTPEATVFGSNASCILAPDNANGPYFVFGEHIRSNLVEGQPGVPMHLEMQFIDTATCKPVTNILVDVWSCNATGAYSGVSAAGEGGLKTTFLRGVQQPDAMGVVSFDTIFPGHYSGRATHEHVITHVGATLNANGTYSGGHINHLSQLFFDQDLINAVEATAPYNTNKIARTSNDADYFTGYAATAAYDPFPNYVMLGNQLSQGIFAWVELGISLTNNVDQYATWAAYLAADGGHDNPNFNMWMVASPPSTHG</sequence>
<proteinExistence type="predicted"/>
<dbReference type="InterPro" id="IPR015889">
    <property type="entry name" value="Intradiol_dOase_core"/>
</dbReference>
<keyword evidence="1" id="KW-0732">Signal</keyword>
<accession>A0A8E2F8B3</accession>
<keyword evidence="3" id="KW-0560">Oxidoreductase</keyword>
<dbReference type="PANTHER" id="PTHR34315:SF2">
    <property type="entry name" value="ANCHORED DIOXYGENASE, PUTATIVE (AFU_ORTHOLOGUE AFUA_3G01800)-RELATED"/>
    <property type="match status" value="1"/>
</dbReference>
<protein>
    <submittedName>
        <fullName evidence="3">Aromatic compound dioxygenase</fullName>
    </submittedName>
</protein>
<evidence type="ECO:0000313" key="4">
    <source>
        <dbReference type="Proteomes" id="UP000250140"/>
    </source>
</evidence>
<dbReference type="PANTHER" id="PTHR34315">
    <property type="match status" value="1"/>
</dbReference>
<feature type="chain" id="PRO_5034777783" evidence="1">
    <location>
        <begin position="25"/>
        <end position="371"/>
    </location>
</feature>